<dbReference type="EMBL" id="CAJNOM010003277">
    <property type="protein sequence ID" value="CAF1643754.1"/>
    <property type="molecule type" value="Genomic_DNA"/>
</dbReference>
<protein>
    <submittedName>
        <fullName evidence="1">Uncharacterized protein</fullName>
    </submittedName>
</protein>
<dbReference type="OrthoDB" id="10043151at2759"/>
<dbReference type="Proteomes" id="UP000663832">
    <property type="component" value="Unassembled WGS sequence"/>
</dbReference>
<accession>A0A815SUW8</accession>
<dbReference type="AlphaFoldDB" id="A0A815SUW8"/>
<evidence type="ECO:0000313" key="3">
    <source>
        <dbReference type="Proteomes" id="UP000663832"/>
    </source>
</evidence>
<evidence type="ECO:0000313" key="4">
    <source>
        <dbReference type="Proteomes" id="UP000663877"/>
    </source>
</evidence>
<gene>
    <name evidence="1" type="ORF">BJG266_LOCUS43033</name>
    <name evidence="2" type="ORF">QVE165_LOCUS59942</name>
</gene>
<name>A0A815SUW8_9BILA</name>
<dbReference type="EMBL" id="CAJNOI010002938">
    <property type="protein sequence ID" value="CAF1498547.1"/>
    <property type="molecule type" value="Genomic_DNA"/>
</dbReference>
<organism evidence="1 4">
    <name type="scientific">Adineta steineri</name>
    <dbReference type="NCBI Taxonomy" id="433720"/>
    <lineage>
        <taxon>Eukaryota</taxon>
        <taxon>Metazoa</taxon>
        <taxon>Spiralia</taxon>
        <taxon>Gnathifera</taxon>
        <taxon>Rotifera</taxon>
        <taxon>Eurotatoria</taxon>
        <taxon>Bdelloidea</taxon>
        <taxon>Adinetida</taxon>
        <taxon>Adinetidae</taxon>
        <taxon>Adineta</taxon>
    </lineage>
</organism>
<proteinExistence type="predicted"/>
<evidence type="ECO:0000313" key="1">
    <source>
        <dbReference type="EMBL" id="CAF1498547.1"/>
    </source>
</evidence>
<comment type="caution">
    <text evidence="1">The sequence shown here is derived from an EMBL/GenBank/DDBJ whole genome shotgun (WGS) entry which is preliminary data.</text>
</comment>
<evidence type="ECO:0000313" key="2">
    <source>
        <dbReference type="EMBL" id="CAF1643754.1"/>
    </source>
</evidence>
<sequence length="137" mass="15134">MTTCRDTPPFRSTSNDTCLGQILSGFTLAKCLTAPVPSAPFFLRQLHDNLWITSSPKSLHCIKIPKTEFDPSSYQTSNLNEKLILPPVALVNVTPGLTIACHDFLLTGHPVESSIPSIVILYYNTVSRNNNTILDIY</sequence>
<keyword evidence="3" id="KW-1185">Reference proteome</keyword>
<dbReference type="Proteomes" id="UP000663877">
    <property type="component" value="Unassembled WGS sequence"/>
</dbReference>
<reference evidence="1" key="1">
    <citation type="submission" date="2021-02" db="EMBL/GenBank/DDBJ databases">
        <authorList>
            <person name="Nowell W R."/>
        </authorList>
    </citation>
    <scope>NUCLEOTIDE SEQUENCE</scope>
</reference>